<name>A0A015LAG5_RHIIW</name>
<evidence type="ECO:0000313" key="5">
    <source>
        <dbReference type="EMBL" id="EXX76674.1"/>
    </source>
</evidence>
<dbReference type="InterPro" id="IPR045379">
    <property type="entry name" value="Crinkler_N"/>
</dbReference>
<accession>A0A015LAG5</accession>
<dbReference type="GO" id="GO:0005576">
    <property type="term" value="C:extracellular region"/>
    <property type="evidence" value="ECO:0007669"/>
    <property type="project" value="UniProtKB-SubCell"/>
</dbReference>
<evidence type="ECO:0000256" key="2">
    <source>
        <dbReference type="ARBA" id="ARBA00004613"/>
    </source>
</evidence>
<dbReference type="GO" id="GO:0043657">
    <property type="term" value="C:host cell"/>
    <property type="evidence" value="ECO:0007669"/>
    <property type="project" value="UniProtKB-SubCell"/>
</dbReference>
<reference evidence="5 6" key="1">
    <citation type="submission" date="2014-02" db="EMBL/GenBank/DDBJ databases">
        <title>Single nucleus genome sequencing reveals high similarity among nuclei of an endomycorrhizal fungus.</title>
        <authorList>
            <person name="Lin K."/>
            <person name="Geurts R."/>
            <person name="Zhang Z."/>
            <person name="Limpens E."/>
            <person name="Saunders D.G."/>
            <person name="Mu D."/>
            <person name="Pang E."/>
            <person name="Cao H."/>
            <person name="Cha H."/>
            <person name="Lin T."/>
            <person name="Zhou Q."/>
            <person name="Shang Y."/>
            <person name="Li Y."/>
            <person name="Ivanov S."/>
            <person name="Sharma T."/>
            <person name="Velzen R.V."/>
            <person name="Ruijter N.D."/>
            <person name="Aanen D.K."/>
            <person name="Win J."/>
            <person name="Kamoun S."/>
            <person name="Bisseling T."/>
            <person name="Huang S."/>
        </authorList>
    </citation>
    <scope>NUCLEOTIDE SEQUENCE [LARGE SCALE GENOMIC DNA]</scope>
    <source>
        <strain evidence="6">DAOM197198w</strain>
    </source>
</reference>
<dbReference type="AlphaFoldDB" id="A0A015LAG5"/>
<organism evidence="5 6">
    <name type="scientific">Rhizophagus irregularis (strain DAOM 197198w)</name>
    <name type="common">Glomus intraradices</name>
    <dbReference type="NCBI Taxonomy" id="1432141"/>
    <lineage>
        <taxon>Eukaryota</taxon>
        <taxon>Fungi</taxon>
        <taxon>Fungi incertae sedis</taxon>
        <taxon>Mucoromycota</taxon>
        <taxon>Glomeromycotina</taxon>
        <taxon>Glomeromycetes</taxon>
        <taxon>Glomerales</taxon>
        <taxon>Glomeraceae</taxon>
        <taxon>Rhizophagus</taxon>
    </lineage>
</organism>
<feature type="domain" description="Crinkler effector protein N-terminal" evidence="4">
    <location>
        <begin position="152"/>
        <end position="248"/>
    </location>
</feature>
<gene>
    <name evidence="5" type="ORF">RirG_030940</name>
</gene>
<keyword evidence="3" id="KW-0964">Secreted</keyword>
<evidence type="ECO:0000256" key="3">
    <source>
        <dbReference type="ARBA" id="ARBA00022525"/>
    </source>
</evidence>
<dbReference type="OrthoDB" id="2414517at2759"/>
<evidence type="ECO:0000313" key="6">
    <source>
        <dbReference type="Proteomes" id="UP000022910"/>
    </source>
</evidence>
<protein>
    <recommendedName>
        <fullName evidence="4">Crinkler effector protein N-terminal domain-containing protein</fullName>
    </recommendedName>
</protein>
<comment type="caution">
    <text evidence="5">The sequence shown here is derived from an EMBL/GenBank/DDBJ whole genome shotgun (WGS) entry which is preliminary data.</text>
</comment>
<evidence type="ECO:0000259" key="4">
    <source>
        <dbReference type="Pfam" id="PF20147"/>
    </source>
</evidence>
<dbReference type="Proteomes" id="UP000022910">
    <property type="component" value="Unassembled WGS sequence"/>
</dbReference>
<dbReference type="EMBL" id="JEMT01011903">
    <property type="protein sequence ID" value="EXX76674.1"/>
    <property type="molecule type" value="Genomic_DNA"/>
</dbReference>
<sequence>MSELYSGHKALESYFKEKGNLASYYGFLLLHHNTIVASSLPINNWKELNNHWVNHFLMEAKYQIINEESLISIKEKVCFLFSKVRATPKLMLRDRRITGLNHLVNKEQICRAKNLEIYWKEVITELNKDSLKRKLEEKENFNSQSKKCRTTITLFCIVQGNAHNAFAININKNKTISELKSLIQKEKHNDFAGIDPDQLKLWQVEIPDDCFDELTNLQLLGNNELLATKKISKYFTKTPANEHVHIIVTLPETTKTRKELELINKVAELQKLLKKSIYGMLIILKKVCNQTTTDLYFIIIEFDIIVNPKRTKTSKWIVNIEQVTLKDLKEFIFALYQFPELQKDIATLAFSCNDEKYSPKSDLEFQNMLQLFVSRNSLKFTISIETSLSFSSWTFPKVCKLYKLSEDSDPTLSVFPPFTCGYVKLNDEKSQVIIKHLITELNFRFKAIPIGNEASKSQYVCSYLVAIANLFEDKFKVYPEKNVSGMNGHGPVDFALIQIQNSRIIGITEVKDKDFQQGVAQNAVQCESALSNKKKNVFGIITDSEKWFFLECSLDNERKPYFKLSKPMVIIYGDEDMEDRVKKVLGHIVWLLEEAQKLDELEDKN</sequence>
<dbReference type="HOGENOM" id="CLU_043188_1_0_1"/>
<dbReference type="Pfam" id="PF20147">
    <property type="entry name" value="Crinkler"/>
    <property type="match status" value="1"/>
</dbReference>
<proteinExistence type="predicted"/>
<comment type="subcellular location">
    <subcellularLocation>
        <location evidence="1">Host cell</location>
    </subcellularLocation>
    <subcellularLocation>
        <location evidence="2">Secreted</location>
    </subcellularLocation>
</comment>
<evidence type="ECO:0000256" key="1">
    <source>
        <dbReference type="ARBA" id="ARBA00004340"/>
    </source>
</evidence>
<keyword evidence="6" id="KW-1185">Reference proteome</keyword>